<feature type="compositionally biased region" description="Basic and acidic residues" evidence="1">
    <location>
        <begin position="17"/>
        <end position="28"/>
    </location>
</feature>
<evidence type="ECO:0000313" key="2">
    <source>
        <dbReference type="EMBL" id="TWB47178.1"/>
    </source>
</evidence>
<gene>
    <name evidence="2" type="ORF">FBZ92_13744</name>
</gene>
<dbReference type="AlphaFoldDB" id="A0A560HKX8"/>
<dbReference type="Proteomes" id="UP000318050">
    <property type="component" value="Unassembled WGS sequence"/>
</dbReference>
<proteinExistence type="predicted"/>
<comment type="caution">
    <text evidence="2">The sequence shown here is derived from an EMBL/GenBank/DDBJ whole genome shotgun (WGS) entry which is preliminary data.</text>
</comment>
<name>A0A560HKX8_9PROT</name>
<accession>A0A560HKX8</accession>
<organism evidence="2 3">
    <name type="scientific">Nitrospirillum amazonense</name>
    <dbReference type="NCBI Taxonomy" id="28077"/>
    <lineage>
        <taxon>Bacteria</taxon>
        <taxon>Pseudomonadati</taxon>
        <taxon>Pseudomonadota</taxon>
        <taxon>Alphaproteobacteria</taxon>
        <taxon>Rhodospirillales</taxon>
        <taxon>Azospirillaceae</taxon>
        <taxon>Nitrospirillum</taxon>
    </lineage>
</organism>
<feature type="region of interest" description="Disordered" evidence="1">
    <location>
        <begin position="74"/>
        <end position="313"/>
    </location>
</feature>
<evidence type="ECO:0000313" key="3">
    <source>
        <dbReference type="Proteomes" id="UP000318050"/>
    </source>
</evidence>
<feature type="region of interest" description="Disordered" evidence="1">
    <location>
        <begin position="1"/>
        <end position="37"/>
    </location>
</feature>
<evidence type="ECO:0000256" key="1">
    <source>
        <dbReference type="SAM" id="MobiDB-lite"/>
    </source>
</evidence>
<feature type="compositionally biased region" description="Low complexity" evidence="1">
    <location>
        <begin position="144"/>
        <end position="159"/>
    </location>
</feature>
<feature type="compositionally biased region" description="Low complexity" evidence="1">
    <location>
        <begin position="102"/>
        <end position="137"/>
    </location>
</feature>
<feature type="compositionally biased region" description="Basic and acidic residues" evidence="1">
    <location>
        <begin position="160"/>
        <end position="231"/>
    </location>
</feature>
<dbReference type="OrthoDB" id="7304150at2"/>
<sequence length="382" mass="41339">MTQEPLWQPSDIQNQEGVEKEADGDAPKRRGRIPQSAWPSILERYRAGATLSAIAREFDCTPSAISYIVRKAETAQPGEGGDAPAPAVEAAPAPKPARAPKAEAPAAAPAPALPLEQPVVTEAPAAPQAAPATVEAAPVPPAPVAAAPVAEQPQRAPRATGERGARGERPVRSHEGRSHEGRSQEGRSQEGRSHEGREGRTEREPRADRAEGEQPRGDRFGDRPQRGERRTLTGAAVANAAQERSQPPAVSQGQRPYGDRQGNRAPVDTDSMDQLLDRPYNSDRPVGSEYPYRQQQRNAARLEAAETPTEPADQRMIAAAQRSAEAYTAWKANPEGGMQGLTDALHELRKVIARMEIEMSASRKEEHAARPIPIPYHRAQRR</sequence>
<feature type="region of interest" description="Disordered" evidence="1">
    <location>
        <begin position="361"/>
        <end position="382"/>
    </location>
</feature>
<dbReference type="EMBL" id="VITT01000037">
    <property type="protein sequence ID" value="TWB47178.1"/>
    <property type="molecule type" value="Genomic_DNA"/>
</dbReference>
<feature type="compositionally biased region" description="Low complexity" evidence="1">
    <location>
        <begin position="83"/>
        <end position="92"/>
    </location>
</feature>
<protein>
    <submittedName>
        <fullName evidence="2">Uncharacterized protein</fullName>
    </submittedName>
</protein>
<reference evidence="2 3" key="1">
    <citation type="submission" date="2019-06" db="EMBL/GenBank/DDBJ databases">
        <title>Genomic Encyclopedia of Type Strains, Phase IV (KMG-V): Genome sequencing to study the core and pangenomes of soil and plant-associated prokaryotes.</title>
        <authorList>
            <person name="Whitman W."/>
        </authorList>
    </citation>
    <scope>NUCLEOTIDE SEQUENCE [LARGE SCALE GENOMIC DNA]</scope>
    <source>
        <strain evidence="2 3">BR 11140</strain>
    </source>
</reference>
<feature type="compositionally biased region" description="Polar residues" evidence="1">
    <location>
        <begin position="242"/>
        <end position="254"/>
    </location>
</feature>
<feature type="compositionally biased region" description="Polar residues" evidence="1">
    <location>
        <begin position="1"/>
        <end position="16"/>
    </location>
</feature>